<sequence length="53" mass="6218">MVRFFRHSRAIYILKKRAKLETIQRVVGHSNISTTQIYTHMNMDEVIAIDGDI</sequence>
<protein>
    <recommendedName>
        <fullName evidence="2">Tyr recombinase domain-containing protein</fullName>
    </recommendedName>
</protein>
<proteinExistence type="predicted"/>
<dbReference type="PROSITE" id="PS51898">
    <property type="entry name" value="TYR_RECOMBINASE"/>
    <property type="match status" value="1"/>
</dbReference>
<feature type="domain" description="Tyr recombinase" evidence="2">
    <location>
        <begin position="1"/>
        <end position="51"/>
    </location>
</feature>
<dbReference type="Pfam" id="PF00589">
    <property type="entry name" value="Phage_integrase"/>
    <property type="match status" value="1"/>
</dbReference>
<dbReference type="GO" id="GO:0003677">
    <property type="term" value="F:DNA binding"/>
    <property type="evidence" value="ECO:0007669"/>
    <property type="project" value="InterPro"/>
</dbReference>
<gene>
    <name evidence="3" type="ORF">CCE28_01615</name>
</gene>
<dbReference type="InterPro" id="IPR011010">
    <property type="entry name" value="DNA_brk_join_enz"/>
</dbReference>
<dbReference type="InterPro" id="IPR002104">
    <property type="entry name" value="Integrase_catalytic"/>
</dbReference>
<evidence type="ECO:0000259" key="2">
    <source>
        <dbReference type="PROSITE" id="PS51898"/>
    </source>
</evidence>
<name>A0A267MQG6_9FIRM</name>
<dbReference type="InterPro" id="IPR013762">
    <property type="entry name" value="Integrase-like_cat_sf"/>
</dbReference>
<dbReference type="Gene3D" id="1.10.443.10">
    <property type="entry name" value="Intergrase catalytic core"/>
    <property type="match status" value="1"/>
</dbReference>
<dbReference type="AlphaFoldDB" id="A0A267MQG6"/>
<keyword evidence="4" id="KW-1185">Reference proteome</keyword>
<dbReference type="GO" id="GO:0015074">
    <property type="term" value="P:DNA integration"/>
    <property type="evidence" value="ECO:0007669"/>
    <property type="project" value="InterPro"/>
</dbReference>
<reference evidence="3 4" key="1">
    <citation type="submission" date="2017-06" db="EMBL/GenBank/DDBJ databases">
        <title>Draft genome sequence of anaerobic fermentative bacterium Anaeromicrobium sediminis DY2726D isolated from West Pacific Ocean sediments.</title>
        <authorList>
            <person name="Zeng X."/>
        </authorList>
    </citation>
    <scope>NUCLEOTIDE SEQUENCE [LARGE SCALE GENOMIC DNA]</scope>
    <source>
        <strain evidence="3 4">DY2726D</strain>
    </source>
</reference>
<accession>A0A267MQG6</accession>
<comment type="caution">
    <text evidence="3">The sequence shown here is derived from an EMBL/GenBank/DDBJ whole genome shotgun (WGS) entry which is preliminary data.</text>
</comment>
<evidence type="ECO:0000313" key="4">
    <source>
        <dbReference type="Proteomes" id="UP000216024"/>
    </source>
</evidence>
<keyword evidence="1" id="KW-0233">DNA recombination</keyword>
<dbReference type="RefSeq" id="WP_095130291.1">
    <property type="nucleotide sequence ID" value="NZ_NIBG01000001.1"/>
</dbReference>
<organism evidence="3 4">
    <name type="scientific">Anaeromicrobium sediminis</name>
    <dbReference type="NCBI Taxonomy" id="1478221"/>
    <lineage>
        <taxon>Bacteria</taxon>
        <taxon>Bacillati</taxon>
        <taxon>Bacillota</taxon>
        <taxon>Clostridia</taxon>
        <taxon>Peptostreptococcales</taxon>
        <taxon>Thermotaleaceae</taxon>
        <taxon>Anaeromicrobium</taxon>
    </lineage>
</organism>
<dbReference type="OrthoDB" id="283809at2"/>
<evidence type="ECO:0000256" key="1">
    <source>
        <dbReference type="ARBA" id="ARBA00023172"/>
    </source>
</evidence>
<dbReference type="SUPFAM" id="SSF56349">
    <property type="entry name" value="DNA breaking-rejoining enzymes"/>
    <property type="match status" value="1"/>
</dbReference>
<dbReference type="Proteomes" id="UP000216024">
    <property type="component" value="Unassembled WGS sequence"/>
</dbReference>
<dbReference type="EMBL" id="NIBG01000001">
    <property type="protein sequence ID" value="PAB61148.1"/>
    <property type="molecule type" value="Genomic_DNA"/>
</dbReference>
<evidence type="ECO:0000313" key="3">
    <source>
        <dbReference type="EMBL" id="PAB61148.1"/>
    </source>
</evidence>
<dbReference type="GO" id="GO:0006310">
    <property type="term" value="P:DNA recombination"/>
    <property type="evidence" value="ECO:0007669"/>
    <property type="project" value="UniProtKB-KW"/>
</dbReference>